<evidence type="ECO:0000313" key="2">
    <source>
        <dbReference type="EMBL" id="KAB8027966.1"/>
    </source>
</evidence>
<reference evidence="2 3" key="1">
    <citation type="submission" date="2019-10" db="EMBL/GenBank/DDBJ databases">
        <title>New genus of Silvanigrellaceae.</title>
        <authorList>
            <person name="Pitt A."/>
            <person name="Hahn M.W."/>
        </authorList>
    </citation>
    <scope>NUCLEOTIDE SEQUENCE [LARGE SCALE GENOMIC DNA]</scope>
    <source>
        <strain evidence="2 3">33A1-SZDP</strain>
    </source>
</reference>
<evidence type="ECO:0000256" key="1">
    <source>
        <dbReference type="SAM" id="SignalP"/>
    </source>
</evidence>
<evidence type="ECO:0000313" key="3">
    <source>
        <dbReference type="Proteomes" id="UP000442694"/>
    </source>
</evidence>
<gene>
    <name evidence="2" type="ORF">GCL57_13000</name>
</gene>
<comment type="caution">
    <text evidence="2">The sequence shown here is derived from an EMBL/GenBank/DDBJ whole genome shotgun (WGS) entry which is preliminary data.</text>
</comment>
<name>A0A833JAE9_9BACT</name>
<evidence type="ECO:0008006" key="4">
    <source>
        <dbReference type="Google" id="ProtNLM"/>
    </source>
</evidence>
<dbReference type="Pfam" id="PF20230">
    <property type="entry name" value="DUF6588"/>
    <property type="match status" value="1"/>
</dbReference>
<keyword evidence="1" id="KW-0732">Signal</keyword>
<organism evidence="2 3">
    <name type="scientific">Fluviispira multicolorata</name>
    <dbReference type="NCBI Taxonomy" id="2654512"/>
    <lineage>
        <taxon>Bacteria</taxon>
        <taxon>Pseudomonadati</taxon>
        <taxon>Bdellovibrionota</taxon>
        <taxon>Oligoflexia</taxon>
        <taxon>Silvanigrellales</taxon>
        <taxon>Silvanigrellaceae</taxon>
        <taxon>Fluviispira</taxon>
    </lineage>
</organism>
<protein>
    <recommendedName>
        <fullName evidence="4">Outer membrane protein beta-barrel domain-containing protein</fullName>
    </recommendedName>
</protein>
<accession>A0A833JAE9</accession>
<dbReference type="Proteomes" id="UP000442694">
    <property type="component" value="Unassembled WGS sequence"/>
</dbReference>
<sequence length="266" mass="28876">MFLKKMNISRKIFTLFCTALSLHSFQVVYANSLNYQFTAQIPQNDYDNIVRPIVNASRFQFMSFPGASSGRIIPLSISAGAGVTYFDTPSSAKTSLSTYTNGSADFPDSIIFPRIIAQIGIPFGLDIAVNYAQIPNSKIELSGVGFQLAIKPKLLPLSFAARVGYTQIANYEPFTASSTNAEILIGAAIPFLKPYIGAGANWSNASTNADFTNNGATIHISQSSTWTEYYGIGGIHLTFIPFIGIDFNAQLSESQTLYNAKLSLDI</sequence>
<feature type="signal peptide" evidence="1">
    <location>
        <begin position="1"/>
        <end position="30"/>
    </location>
</feature>
<dbReference type="RefSeq" id="WP_152213788.1">
    <property type="nucleotide sequence ID" value="NZ_WFLN01000010.1"/>
</dbReference>
<dbReference type="AlphaFoldDB" id="A0A833JAE9"/>
<keyword evidence="3" id="KW-1185">Reference proteome</keyword>
<feature type="chain" id="PRO_5032777574" description="Outer membrane protein beta-barrel domain-containing protein" evidence="1">
    <location>
        <begin position="31"/>
        <end position="266"/>
    </location>
</feature>
<dbReference type="InterPro" id="IPR046495">
    <property type="entry name" value="DUF6588"/>
</dbReference>
<dbReference type="EMBL" id="WFLN01000010">
    <property type="protein sequence ID" value="KAB8027966.1"/>
    <property type="molecule type" value="Genomic_DNA"/>
</dbReference>
<proteinExistence type="predicted"/>